<dbReference type="Pfam" id="PF00078">
    <property type="entry name" value="RVT_1"/>
    <property type="match status" value="1"/>
</dbReference>
<gene>
    <name evidence="2" type="primary">pol</name>
    <name evidence="2" type="ORF">CR513_41129</name>
</gene>
<comment type="caution">
    <text evidence="2">The sequence shown here is derived from an EMBL/GenBank/DDBJ whole genome shotgun (WGS) entry which is preliminary data.</text>
</comment>
<dbReference type="InterPro" id="IPR000477">
    <property type="entry name" value="RT_dom"/>
</dbReference>
<reference evidence="2" key="1">
    <citation type="submission" date="2018-05" db="EMBL/GenBank/DDBJ databases">
        <title>Draft genome of Mucuna pruriens seed.</title>
        <authorList>
            <person name="Nnadi N.E."/>
            <person name="Vos R."/>
            <person name="Hasami M.H."/>
            <person name="Devisetty U.K."/>
            <person name="Aguiy J.C."/>
        </authorList>
    </citation>
    <scope>NUCLEOTIDE SEQUENCE [LARGE SCALE GENOMIC DNA]</scope>
    <source>
        <strain evidence="2">JCA_2017</strain>
    </source>
</reference>
<dbReference type="EMBL" id="QJKJ01008822">
    <property type="protein sequence ID" value="RDX78576.1"/>
    <property type="molecule type" value="Genomic_DNA"/>
</dbReference>
<dbReference type="InterPro" id="IPR043502">
    <property type="entry name" value="DNA/RNA_pol_sf"/>
</dbReference>
<evidence type="ECO:0000313" key="3">
    <source>
        <dbReference type="Proteomes" id="UP000257109"/>
    </source>
</evidence>
<organism evidence="2 3">
    <name type="scientific">Mucuna pruriens</name>
    <name type="common">Velvet bean</name>
    <name type="synonym">Dolichos pruriens</name>
    <dbReference type="NCBI Taxonomy" id="157652"/>
    <lineage>
        <taxon>Eukaryota</taxon>
        <taxon>Viridiplantae</taxon>
        <taxon>Streptophyta</taxon>
        <taxon>Embryophyta</taxon>
        <taxon>Tracheophyta</taxon>
        <taxon>Spermatophyta</taxon>
        <taxon>Magnoliopsida</taxon>
        <taxon>eudicotyledons</taxon>
        <taxon>Gunneridae</taxon>
        <taxon>Pentapetalae</taxon>
        <taxon>rosids</taxon>
        <taxon>fabids</taxon>
        <taxon>Fabales</taxon>
        <taxon>Fabaceae</taxon>
        <taxon>Papilionoideae</taxon>
        <taxon>50 kb inversion clade</taxon>
        <taxon>NPAAA clade</taxon>
        <taxon>indigoferoid/millettioid clade</taxon>
        <taxon>Phaseoleae</taxon>
        <taxon>Mucuna</taxon>
    </lineage>
</organism>
<dbReference type="OrthoDB" id="778454at2759"/>
<name>A0A371FJW1_MUCPR</name>
<accession>A0A371FJW1</accession>
<protein>
    <submittedName>
        <fullName evidence="2">Retrovirus-related Pol polyprotein from transposon 17.6</fullName>
    </submittedName>
</protein>
<proteinExistence type="predicted"/>
<dbReference type="InterPro" id="IPR053134">
    <property type="entry name" value="RNA-dir_DNA_polymerase"/>
</dbReference>
<dbReference type="Gene3D" id="3.10.10.10">
    <property type="entry name" value="HIV Type 1 Reverse Transcriptase, subunit A, domain 1"/>
    <property type="match status" value="1"/>
</dbReference>
<dbReference type="PANTHER" id="PTHR24559:SF444">
    <property type="entry name" value="REVERSE TRANSCRIPTASE DOMAIN-CONTAINING PROTEIN"/>
    <property type="match status" value="1"/>
</dbReference>
<evidence type="ECO:0000313" key="2">
    <source>
        <dbReference type="EMBL" id="RDX78576.1"/>
    </source>
</evidence>
<dbReference type="Proteomes" id="UP000257109">
    <property type="component" value="Unassembled WGS sequence"/>
</dbReference>
<dbReference type="SUPFAM" id="SSF56672">
    <property type="entry name" value="DNA/RNA polymerases"/>
    <property type="match status" value="1"/>
</dbReference>
<dbReference type="CDD" id="cd01647">
    <property type="entry name" value="RT_LTR"/>
    <property type="match status" value="1"/>
</dbReference>
<sequence>MATSNIQFQQNLTTTIQDLKTEMGQLATTMNQLQSTGFGYLPSQTIVNPKVNAKAIQLPFPTKTVQARKFELDEELLQTFRKMEINIPLLEAIKQIPIYAKFLKELCTHKRKKLNEDVEMGRNKCRDLGTFTVPCTIGDCIFADAMLDLGVSINDNQKLLVIITNNLQSEQEERLLHVLRKHRKTNGWTLVDLPGINPSICIHKILLEEEARLVRQPQRQMNPTILDVVEKEVMKLLSVGIIYPISDNQWVSLVHVVSKKFEMTMVKNQNDEFVPTIIQNSWRVCIDYRKLNQATRKDHFPLPFIDQVLERLTSYMQIHIEPTDQHKTTFTYPFDTFSYTRMSFGLCNTPSTLQRCMIKSCIEIFVDYFTVYNHSFDACLESLSRVLDRCIKTNLVLNFEKCHFMVIEGIVLGHLVSSSSSLHPLDPEIDKTLNRLRKTKYINVGSSSNSFNSISESEAFKSKPDIANSLSNEPEHIENNNKTLKELATPNVLYQPWCIQYP</sequence>
<feature type="non-terminal residue" evidence="2">
    <location>
        <position position="1"/>
    </location>
</feature>
<dbReference type="PANTHER" id="PTHR24559">
    <property type="entry name" value="TRANSPOSON TY3-I GAG-POL POLYPROTEIN"/>
    <property type="match status" value="1"/>
</dbReference>
<dbReference type="Gene3D" id="3.30.70.270">
    <property type="match status" value="1"/>
</dbReference>
<evidence type="ECO:0000259" key="1">
    <source>
        <dbReference type="Pfam" id="PF00078"/>
    </source>
</evidence>
<dbReference type="InterPro" id="IPR043128">
    <property type="entry name" value="Rev_trsase/Diguanyl_cyclase"/>
</dbReference>
<dbReference type="AlphaFoldDB" id="A0A371FJW1"/>
<keyword evidence="3" id="KW-1185">Reference proteome</keyword>
<feature type="domain" description="Reverse transcriptase" evidence="1">
    <location>
        <begin position="279"/>
        <end position="413"/>
    </location>
</feature>